<comment type="caution">
    <text evidence="1">The sequence shown here is derived from an EMBL/GenBank/DDBJ whole genome shotgun (WGS) entry which is preliminary data.</text>
</comment>
<dbReference type="Proteomes" id="UP001324427">
    <property type="component" value="Unassembled WGS sequence"/>
</dbReference>
<proteinExistence type="predicted"/>
<organism evidence="1 2">
    <name type="scientific">Oleoguttula mirabilis</name>
    <dbReference type="NCBI Taxonomy" id="1507867"/>
    <lineage>
        <taxon>Eukaryota</taxon>
        <taxon>Fungi</taxon>
        <taxon>Dikarya</taxon>
        <taxon>Ascomycota</taxon>
        <taxon>Pezizomycotina</taxon>
        <taxon>Dothideomycetes</taxon>
        <taxon>Dothideomycetidae</taxon>
        <taxon>Mycosphaerellales</taxon>
        <taxon>Teratosphaeriaceae</taxon>
        <taxon>Oleoguttula</taxon>
    </lineage>
</organism>
<keyword evidence="2" id="KW-1185">Reference proteome</keyword>
<evidence type="ECO:0000313" key="2">
    <source>
        <dbReference type="Proteomes" id="UP001324427"/>
    </source>
</evidence>
<dbReference type="EMBL" id="JAVFHQ010000043">
    <property type="protein sequence ID" value="KAK4542311.1"/>
    <property type="molecule type" value="Genomic_DNA"/>
</dbReference>
<gene>
    <name evidence="1" type="ORF">LTR36_006964</name>
</gene>
<dbReference type="AlphaFoldDB" id="A0AAV9JBL5"/>
<sequence length="74" mass="8536">MKNWENWGPDSSVSARIVIDEFSSFRDWMKRQADARDERMKKFVKKEIQEVKKAIKASEECLVSKVISGAAITT</sequence>
<name>A0AAV9JBL5_9PEZI</name>
<protein>
    <submittedName>
        <fullName evidence="1">Uncharacterized protein</fullName>
    </submittedName>
</protein>
<reference evidence="1 2" key="1">
    <citation type="submission" date="2021-11" db="EMBL/GenBank/DDBJ databases">
        <title>Black yeast isolated from Biological Soil Crust.</title>
        <authorList>
            <person name="Kurbessoian T."/>
        </authorList>
    </citation>
    <scope>NUCLEOTIDE SEQUENCE [LARGE SCALE GENOMIC DNA]</scope>
    <source>
        <strain evidence="1 2">CCFEE 5522</strain>
    </source>
</reference>
<evidence type="ECO:0000313" key="1">
    <source>
        <dbReference type="EMBL" id="KAK4542311.1"/>
    </source>
</evidence>
<accession>A0AAV9JBL5</accession>